<sequence>MGDFVRMGQFFSRNFYPSSPIYLPIQHLLFAVIHNSFAFKRLFLYFIFSHQTQSLIIHTFWK</sequence>
<keyword evidence="2" id="KW-1185">Reference proteome</keyword>
<protein>
    <submittedName>
        <fullName evidence="1">Uncharacterized protein</fullName>
    </submittedName>
</protein>
<dbReference type="Proteomes" id="UP000242254">
    <property type="component" value="Unassembled WGS sequence"/>
</dbReference>
<reference evidence="1 2" key="1">
    <citation type="journal article" date="2016" name="Proc. Natl. Acad. Sci. U.S.A.">
        <title>Lipid metabolic changes in an early divergent fungus govern the establishment of a mutualistic symbiosis with endobacteria.</title>
        <authorList>
            <person name="Lastovetsky O.A."/>
            <person name="Gaspar M.L."/>
            <person name="Mondo S.J."/>
            <person name="LaButti K.M."/>
            <person name="Sandor L."/>
            <person name="Grigoriev I.V."/>
            <person name="Henry S.A."/>
            <person name="Pawlowska T.E."/>
        </authorList>
    </citation>
    <scope>NUCLEOTIDE SEQUENCE [LARGE SCALE GENOMIC DNA]</scope>
    <source>
        <strain evidence="1 2">ATCC 52813</strain>
    </source>
</reference>
<accession>A0A2G4T0D5</accession>
<dbReference type="GeneID" id="35436114"/>
<proteinExistence type="predicted"/>
<dbReference type="RefSeq" id="XP_023468187.1">
    <property type="nucleotide sequence ID" value="XM_023605124.1"/>
</dbReference>
<dbReference type="AlphaFoldDB" id="A0A2G4T0D5"/>
<gene>
    <name evidence="1" type="ORF">RHIMIDRAFT_102061</name>
</gene>
<evidence type="ECO:0000313" key="2">
    <source>
        <dbReference type="Proteomes" id="UP000242254"/>
    </source>
</evidence>
<evidence type="ECO:0000313" key="1">
    <source>
        <dbReference type="EMBL" id="PHZ14479.1"/>
    </source>
</evidence>
<organism evidence="1 2">
    <name type="scientific">Rhizopus microsporus ATCC 52813</name>
    <dbReference type="NCBI Taxonomy" id="1340429"/>
    <lineage>
        <taxon>Eukaryota</taxon>
        <taxon>Fungi</taxon>
        <taxon>Fungi incertae sedis</taxon>
        <taxon>Mucoromycota</taxon>
        <taxon>Mucoromycotina</taxon>
        <taxon>Mucoromycetes</taxon>
        <taxon>Mucorales</taxon>
        <taxon>Mucorineae</taxon>
        <taxon>Rhizopodaceae</taxon>
        <taxon>Rhizopus</taxon>
    </lineage>
</organism>
<name>A0A2G4T0D5_RHIZD</name>
<dbReference type="EMBL" id="KZ303845">
    <property type="protein sequence ID" value="PHZ14479.1"/>
    <property type="molecule type" value="Genomic_DNA"/>
</dbReference>